<dbReference type="HOGENOM" id="CLU_1373054_0_0_1"/>
<proteinExistence type="predicted"/>
<feature type="region of interest" description="Disordered" evidence="1">
    <location>
        <begin position="1"/>
        <end position="119"/>
    </location>
</feature>
<feature type="compositionally biased region" description="Basic and acidic residues" evidence="1">
    <location>
        <begin position="55"/>
        <end position="72"/>
    </location>
</feature>
<gene>
    <name evidence="2" type="ORF">K437DRAFT_85582</name>
</gene>
<dbReference type="AlphaFoldDB" id="A0A066WBI0"/>
<organism evidence="2 3">
    <name type="scientific">Tilletiaria anomala (strain ATCC 24038 / CBS 436.72 / UBC 951)</name>
    <dbReference type="NCBI Taxonomy" id="1037660"/>
    <lineage>
        <taxon>Eukaryota</taxon>
        <taxon>Fungi</taxon>
        <taxon>Dikarya</taxon>
        <taxon>Basidiomycota</taxon>
        <taxon>Ustilaginomycotina</taxon>
        <taxon>Exobasidiomycetes</taxon>
        <taxon>Georgefischeriales</taxon>
        <taxon>Tilletiariaceae</taxon>
        <taxon>Tilletiaria</taxon>
    </lineage>
</organism>
<keyword evidence="3" id="KW-1185">Reference proteome</keyword>
<dbReference type="PANTHER" id="PTHR23106">
    <property type="entry name" value="ANGIOGENIC FACTOR WITH G PATCH AND FHA DOMAINS 1"/>
    <property type="match status" value="1"/>
</dbReference>
<accession>A0A066WBI0</accession>
<dbReference type="GeneID" id="25267879"/>
<dbReference type="EMBL" id="JMSN01000025">
    <property type="protein sequence ID" value="KDN48434.1"/>
    <property type="molecule type" value="Genomic_DNA"/>
</dbReference>
<dbReference type="Proteomes" id="UP000027361">
    <property type="component" value="Unassembled WGS sequence"/>
</dbReference>
<dbReference type="InterPro" id="IPR053027">
    <property type="entry name" value="AGGF1"/>
</dbReference>
<dbReference type="PANTHER" id="PTHR23106:SF24">
    <property type="entry name" value="ANGIOGENIC FACTOR WITH G PATCH AND FHA DOMAINS 1"/>
    <property type="match status" value="1"/>
</dbReference>
<feature type="compositionally biased region" description="Polar residues" evidence="1">
    <location>
        <begin position="1"/>
        <end position="17"/>
    </location>
</feature>
<feature type="compositionally biased region" description="Polar residues" evidence="1">
    <location>
        <begin position="99"/>
        <end position="115"/>
    </location>
</feature>
<feature type="compositionally biased region" description="Low complexity" evidence="1">
    <location>
        <begin position="162"/>
        <end position="176"/>
    </location>
</feature>
<dbReference type="RefSeq" id="XP_013244090.1">
    <property type="nucleotide sequence ID" value="XM_013388636.1"/>
</dbReference>
<reference evidence="2 3" key="1">
    <citation type="submission" date="2014-05" db="EMBL/GenBank/DDBJ databases">
        <title>Draft genome sequence of a rare smut relative, Tilletiaria anomala UBC 951.</title>
        <authorList>
            <consortium name="DOE Joint Genome Institute"/>
            <person name="Toome M."/>
            <person name="Kuo A."/>
            <person name="Henrissat B."/>
            <person name="Lipzen A."/>
            <person name="Tritt A."/>
            <person name="Yoshinaga Y."/>
            <person name="Zane M."/>
            <person name="Barry K."/>
            <person name="Grigoriev I.V."/>
            <person name="Spatafora J.W."/>
            <person name="Aimea M.C."/>
        </authorList>
    </citation>
    <scope>NUCLEOTIDE SEQUENCE [LARGE SCALE GENOMIC DNA]</scope>
    <source>
        <strain evidence="2 3">UBC 951</strain>
    </source>
</reference>
<feature type="compositionally biased region" description="Basic and acidic residues" evidence="1">
    <location>
        <begin position="22"/>
        <end position="43"/>
    </location>
</feature>
<evidence type="ECO:0000313" key="3">
    <source>
        <dbReference type="Proteomes" id="UP000027361"/>
    </source>
</evidence>
<evidence type="ECO:0000256" key="1">
    <source>
        <dbReference type="SAM" id="MobiDB-lite"/>
    </source>
</evidence>
<sequence length="199" mass="21745">MAKAAANSQITGPSGSYSHIRLSGDRKLDAEAERRRQMQEMKARYLSNPTKKRSSKEAHLEKGNVPYKDRAAVRRAAFGSSDTVVPPRTRPSGSPPLQRRSTSPVARATTQQAIDRSNVGYQMLARMEGDPIKMQAPLEVKTPQGRAGLGSKPMRGLDDLASSSWRSRGLSGSSTSYKDQTEVSMRRYQASGGPPSREP</sequence>
<evidence type="ECO:0000313" key="2">
    <source>
        <dbReference type="EMBL" id="KDN48434.1"/>
    </source>
</evidence>
<name>A0A066WBI0_TILAU</name>
<dbReference type="InParanoid" id="A0A066WBI0"/>
<feature type="region of interest" description="Disordered" evidence="1">
    <location>
        <begin position="132"/>
        <end position="199"/>
    </location>
</feature>
<protein>
    <submittedName>
        <fullName evidence="2">Uncharacterized protein</fullName>
    </submittedName>
</protein>
<comment type="caution">
    <text evidence="2">The sequence shown here is derived from an EMBL/GenBank/DDBJ whole genome shotgun (WGS) entry which is preliminary data.</text>
</comment>